<dbReference type="AlphaFoldDB" id="A0A3R6ZXR5"/>
<comment type="caution">
    <text evidence="1">The sequence shown here is derived from an EMBL/GenBank/DDBJ whole genome shotgun (WGS) entry which is preliminary data.</text>
</comment>
<name>A0A3R6ZXR5_APHAT</name>
<dbReference type="EMBL" id="QUTG01005144">
    <property type="protein sequence ID" value="RHY86253.1"/>
    <property type="molecule type" value="Genomic_DNA"/>
</dbReference>
<evidence type="ECO:0000313" key="1">
    <source>
        <dbReference type="EMBL" id="RHY86253.1"/>
    </source>
</evidence>
<gene>
    <name evidence="1" type="ORF">DYB35_010545</name>
</gene>
<protein>
    <recommendedName>
        <fullName evidence="3">Chromo domain-containing protein</fullName>
    </recommendedName>
</protein>
<evidence type="ECO:0000313" key="2">
    <source>
        <dbReference type="Proteomes" id="UP000285712"/>
    </source>
</evidence>
<reference evidence="1 2" key="1">
    <citation type="submission" date="2018-08" db="EMBL/GenBank/DDBJ databases">
        <title>Aphanomyces genome sequencing and annotation.</title>
        <authorList>
            <person name="Minardi D."/>
            <person name="Oidtmann B."/>
            <person name="Van Der Giezen M."/>
            <person name="Studholme D.J."/>
        </authorList>
    </citation>
    <scope>NUCLEOTIDE SEQUENCE [LARGE SCALE GENOMIC DNA]</scope>
    <source>
        <strain evidence="1 2">Sv</strain>
    </source>
</reference>
<accession>A0A3R6ZXR5</accession>
<dbReference type="Proteomes" id="UP000285712">
    <property type="component" value="Unassembled WGS sequence"/>
</dbReference>
<dbReference type="SUPFAM" id="SSF54160">
    <property type="entry name" value="Chromo domain-like"/>
    <property type="match status" value="1"/>
</dbReference>
<sequence length="179" mass="20659">MDNNPTVIASYLRTLKFTDESCIDTLSVELIDLVKRYRVSMTPPSFNPLDPSAISRTSTNYEQVLLEHLVTHEEREAHTSRVKMYAEVEVTDEILEHVFEQGIVLKVKSIAGHKFVPDVSDFMLEVFWEDFEDIESSWEPLKKLMREWPAMVKAYVAAKKNVEDHEILTKAMKRAIAAK</sequence>
<evidence type="ECO:0008006" key="3">
    <source>
        <dbReference type="Google" id="ProtNLM"/>
    </source>
</evidence>
<dbReference type="VEuPathDB" id="FungiDB:H257_02439"/>
<organism evidence="1 2">
    <name type="scientific">Aphanomyces astaci</name>
    <name type="common">Crayfish plague agent</name>
    <dbReference type="NCBI Taxonomy" id="112090"/>
    <lineage>
        <taxon>Eukaryota</taxon>
        <taxon>Sar</taxon>
        <taxon>Stramenopiles</taxon>
        <taxon>Oomycota</taxon>
        <taxon>Saprolegniomycetes</taxon>
        <taxon>Saprolegniales</taxon>
        <taxon>Verrucalvaceae</taxon>
        <taxon>Aphanomyces</taxon>
    </lineage>
</organism>
<dbReference type="InterPro" id="IPR016197">
    <property type="entry name" value="Chromo-like_dom_sf"/>
</dbReference>
<proteinExistence type="predicted"/>